<dbReference type="RefSeq" id="XP_028137465.1">
    <property type="nucleotide sequence ID" value="XM_028281664.1"/>
</dbReference>
<dbReference type="InterPro" id="IPR050186">
    <property type="entry name" value="TPT_transporter"/>
</dbReference>
<organism evidence="6">
    <name type="scientific">Diabrotica virgifera virgifera</name>
    <name type="common">western corn rootworm</name>
    <dbReference type="NCBI Taxonomy" id="50390"/>
    <lineage>
        <taxon>Eukaryota</taxon>
        <taxon>Metazoa</taxon>
        <taxon>Ecdysozoa</taxon>
        <taxon>Arthropoda</taxon>
        <taxon>Hexapoda</taxon>
        <taxon>Insecta</taxon>
        <taxon>Pterygota</taxon>
        <taxon>Neoptera</taxon>
        <taxon>Endopterygota</taxon>
        <taxon>Coleoptera</taxon>
        <taxon>Polyphaga</taxon>
        <taxon>Cucujiformia</taxon>
        <taxon>Chrysomeloidea</taxon>
        <taxon>Chrysomelidae</taxon>
        <taxon>Galerucinae</taxon>
        <taxon>Diabroticina</taxon>
        <taxon>Diabroticites</taxon>
        <taxon>Diabrotica</taxon>
    </lineage>
</organism>
<keyword evidence="3 5" id="KW-1133">Transmembrane helix</keyword>
<evidence type="ECO:0000256" key="1">
    <source>
        <dbReference type="ARBA" id="ARBA00004141"/>
    </source>
</evidence>
<dbReference type="PANTHER" id="PTHR11132">
    <property type="entry name" value="SOLUTE CARRIER FAMILY 35"/>
    <property type="match status" value="1"/>
</dbReference>
<dbReference type="AlphaFoldDB" id="A0A6P7FY28"/>
<reference evidence="6" key="1">
    <citation type="submission" date="2025-08" db="UniProtKB">
        <authorList>
            <consortium name="RefSeq"/>
        </authorList>
    </citation>
    <scope>IDENTIFICATION</scope>
    <source>
        <tissue evidence="6">Whole insect</tissue>
    </source>
</reference>
<evidence type="ECO:0000256" key="2">
    <source>
        <dbReference type="ARBA" id="ARBA00022692"/>
    </source>
</evidence>
<feature type="transmembrane region" description="Helical" evidence="5">
    <location>
        <begin position="99"/>
        <end position="117"/>
    </location>
</feature>
<evidence type="ECO:0000256" key="4">
    <source>
        <dbReference type="ARBA" id="ARBA00023136"/>
    </source>
</evidence>
<feature type="transmembrane region" description="Helical" evidence="5">
    <location>
        <begin position="66"/>
        <end position="87"/>
    </location>
</feature>
<proteinExistence type="predicted"/>
<evidence type="ECO:0000256" key="5">
    <source>
        <dbReference type="SAM" id="Phobius"/>
    </source>
</evidence>
<dbReference type="InParanoid" id="A0A6P7FY28"/>
<gene>
    <name evidence="6" type="primary">LOC114331969</name>
</gene>
<accession>A0A6P7FY28</accession>
<keyword evidence="4 5" id="KW-0472">Membrane</keyword>
<name>A0A6P7FY28_DIAVI</name>
<feature type="transmembrane region" description="Helical" evidence="5">
    <location>
        <begin position="137"/>
        <end position="158"/>
    </location>
</feature>
<sequence length="230" mass="26019">MSQSGPAVTEGEIRRMEPENLAAVEEKLDKVMFKKNEATIKKDGSHEAGRSYVQHKSCFRCVLGSLSIPGFVFGILGSLSLSLFSIFTKKVLPKLNGEVWPLSYVNNVYASILLLPVMILNNEIKELYNYTNFGSPYFWSIVVAGGLCGFTIGFFTTMQIKYTSALTHNISGTAKACAQTVLATYWYQETKSFLWWSSNIIVLFGSACYTWIKQRDMEKRHRENIAYQRV</sequence>
<protein>
    <submittedName>
        <fullName evidence="6">GDP-fucose transporter 1-like</fullName>
    </submittedName>
</protein>
<comment type="subcellular location">
    <subcellularLocation>
        <location evidence="1">Membrane</location>
        <topology evidence="1">Multi-pass membrane protein</topology>
    </subcellularLocation>
</comment>
<dbReference type="GO" id="GO:0016020">
    <property type="term" value="C:membrane"/>
    <property type="evidence" value="ECO:0007669"/>
    <property type="project" value="UniProtKB-SubCell"/>
</dbReference>
<feature type="transmembrane region" description="Helical" evidence="5">
    <location>
        <begin position="193"/>
        <end position="212"/>
    </location>
</feature>
<keyword evidence="2 5" id="KW-0812">Transmembrane</keyword>
<evidence type="ECO:0000256" key="3">
    <source>
        <dbReference type="ARBA" id="ARBA00022989"/>
    </source>
</evidence>
<evidence type="ECO:0000313" key="6">
    <source>
        <dbReference type="RefSeq" id="XP_028137465.1"/>
    </source>
</evidence>